<evidence type="ECO:0000256" key="2">
    <source>
        <dbReference type="SAM" id="SignalP"/>
    </source>
</evidence>
<dbReference type="Proteomes" id="UP001648503">
    <property type="component" value="Unassembled WGS sequence"/>
</dbReference>
<feature type="compositionally biased region" description="Pro residues" evidence="1">
    <location>
        <begin position="107"/>
        <end position="134"/>
    </location>
</feature>
<evidence type="ECO:0000256" key="1">
    <source>
        <dbReference type="SAM" id="MobiDB-lite"/>
    </source>
</evidence>
<feature type="compositionally biased region" description="Low complexity" evidence="1">
    <location>
        <begin position="75"/>
        <end position="88"/>
    </location>
</feature>
<accession>A0ABQ8FDE0</accession>
<keyword evidence="2" id="KW-0732">Signal</keyword>
<evidence type="ECO:0000313" key="3">
    <source>
        <dbReference type="EMBL" id="KAH6596340.1"/>
    </source>
</evidence>
<evidence type="ECO:0000313" key="4">
    <source>
        <dbReference type="Proteomes" id="UP001648503"/>
    </source>
</evidence>
<feature type="compositionally biased region" description="Low complexity" evidence="1">
    <location>
        <begin position="157"/>
        <end position="175"/>
    </location>
</feature>
<dbReference type="EMBL" id="JAFCIX010000232">
    <property type="protein sequence ID" value="KAH6596340.1"/>
    <property type="molecule type" value="Genomic_DNA"/>
</dbReference>
<feature type="chain" id="PRO_5045437244" evidence="2">
    <location>
        <begin position="21"/>
        <end position="193"/>
    </location>
</feature>
<feature type="signal peptide" evidence="2">
    <location>
        <begin position="1"/>
        <end position="20"/>
    </location>
</feature>
<keyword evidence="4" id="KW-1185">Reference proteome</keyword>
<feature type="compositionally biased region" description="Pro residues" evidence="1">
    <location>
        <begin position="176"/>
        <end position="193"/>
    </location>
</feature>
<dbReference type="PRINTS" id="PR01217">
    <property type="entry name" value="PRICHEXTENSN"/>
</dbReference>
<proteinExistence type="predicted"/>
<feature type="region of interest" description="Disordered" evidence="1">
    <location>
        <begin position="72"/>
        <end position="193"/>
    </location>
</feature>
<comment type="caution">
    <text evidence="3">The sequence shown here is derived from an EMBL/GenBank/DDBJ whole genome shotgun (WGS) entry which is preliminary data.</text>
</comment>
<feature type="compositionally biased region" description="Pro residues" evidence="1">
    <location>
        <begin position="39"/>
        <end position="56"/>
    </location>
</feature>
<gene>
    <name evidence="3" type="ORF">BASA50_005198</name>
</gene>
<feature type="region of interest" description="Disordered" evidence="1">
    <location>
        <begin position="20"/>
        <end position="58"/>
    </location>
</feature>
<reference evidence="3 4" key="1">
    <citation type="submission" date="2021-02" db="EMBL/GenBank/DDBJ databases">
        <title>Variation within the Batrachochytrium salamandrivorans European outbreak.</title>
        <authorList>
            <person name="Kelly M."/>
            <person name="Pasmans F."/>
            <person name="Shea T.P."/>
            <person name="Munoz J.F."/>
            <person name="Carranza S."/>
            <person name="Cuomo C.A."/>
            <person name="Martel A."/>
        </authorList>
    </citation>
    <scope>NUCLEOTIDE SEQUENCE [LARGE SCALE GENOMIC DNA]</scope>
    <source>
        <strain evidence="3 4">AMFP18/2</strain>
    </source>
</reference>
<organism evidence="3 4">
    <name type="scientific">Batrachochytrium salamandrivorans</name>
    <dbReference type="NCBI Taxonomy" id="1357716"/>
    <lineage>
        <taxon>Eukaryota</taxon>
        <taxon>Fungi</taxon>
        <taxon>Fungi incertae sedis</taxon>
        <taxon>Chytridiomycota</taxon>
        <taxon>Chytridiomycota incertae sedis</taxon>
        <taxon>Chytridiomycetes</taxon>
        <taxon>Rhizophydiales</taxon>
        <taxon>Rhizophydiales incertae sedis</taxon>
        <taxon>Batrachochytrium</taxon>
    </lineage>
</organism>
<name>A0ABQ8FDE0_9FUNG</name>
<protein>
    <submittedName>
        <fullName evidence="3">Uncharacterized protein</fullName>
    </submittedName>
</protein>
<sequence length="193" mass="20562">MKFSVFSLISMFMVTANALATPTDPEDDAPKLIKRADRPWPPSKPWPPTFPRPSFPPQLIHPLAANTTEIIIPKPRTTTTHPLGPTHGPAHKPWPSLPPQFQHFKPSPDPTPEPELVPEPTHTPPPPPPSPPGGPGHRPGFLHRQSAAEPTPKPEPTHAAPPAAEPTHAPGGAAPDPEPSFPPGLLPPPLAAN</sequence>
<feature type="compositionally biased region" description="Basic and acidic residues" evidence="1">
    <location>
        <begin position="28"/>
        <end position="38"/>
    </location>
</feature>